<protein>
    <recommendedName>
        <fullName evidence="1">PH domain-containing protein</fullName>
    </recommendedName>
</protein>
<reference evidence="2" key="1">
    <citation type="submission" date="2021-01" db="EMBL/GenBank/DDBJ databases">
        <authorList>
            <person name="Corre E."/>
            <person name="Pelletier E."/>
            <person name="Niang G."/>
            <person name="Scheremetjew M."/>
            <person name="Finn R."/>
            <person name="Kale V."/>
            <person name="Holt S."/>
            <person name="Cochrane G."/>
            <person name="Meng A."/>
            <person name="Brown T."/>
            <person name="Cohen L."/>
        </authorList>
    </citation>
    <scope>NUCLEOTIDE SEQUENCE</scope>
    <source>
        <strain evidence="2">CCAP 955/1</strain>
    </source>
</reference>
<dbReference type="AlphaFoldDB" id="A0A7S3HKT0"/>
<dbReference type="Gene3D" id="2.30.29.30">
    <property type="entry name" value="Pleckstrin-homology domain (PH domain)/Phosphotyrosine-binding domain (PTB)"/>
    <property type="match status" value="1"/>
</dbReference>
<dbReference type="InterPro" id="IPR011993">
    <property type="entry name" value="PH-like_dom_sf"/>
</dbReference>
<organism evidence="2">
    <name type="scientific">Spumella elongata</name>
    <dbReference type="NCBI Taxonomy" id="89044"/>
    <lineage>
        <taxon>Eukaryota</taxon>
        <taxon>Sar</taxon>
        <taxon>Stramenopiles</taxon>
        <taxon>Ochrophyta</taxon>
        <taxon>Chrysophyceae</taxon>
        <taxon>Chromulinales</taxon>
        <taxon>Chromulinaceae</taxon>
        <taxon>Spumella</taxon>
    </lineage>
</organism>
<sequence length="438" mass="47630">MEGVLHKRGRGKTAININGSWTERIVQVTYEERVLKYYDTALLLKGSLVLGKDLQVRLVDAKEVEGRPNAFEVSSGDEKIVFSSIMPSGAEKWVNFLSNFNKLIDQKTIKEERAKQLDWVDGVVSSVLKNFQGNPIALRLNLQDLLKTNVTASKNIDESKLIDASEVNTELREAATEVRAHYRKSIETALGEIRETSTGIMTKITALVYQLSEAALFHATTHGITAKFIGAERDHNEVILGVGMTGPLLCGNLAALQAWIDKIYTALRQVLAHFLGGKSFNDKVFAEFAAAIELAGLSLTAPQVVALLAEIRLAASVAPVSLDESVVSFQLASFDDKFFKQYAVRVALQLCGRFEPSNLLAEAVLVEISASNASLWEAEVAVSTAAEAGELAGQGQDAIPTQRIKLTQIFPPPPPTPEEIEMAEAAAWAAEHGNEAEA</sequence>
<dbReference type="InterPro" id="IPR001849">
    <property type="entry name" value="PH_domain"/>
</dbReference>
<dbReference type="EMBL" id="HBIC01051774">
    <property type="protein sequence ID" value="CAE0297716.1"/>
    <property type="molecule type" value="Transcribed_RNA"/>
</dbReference>
<evidence type="ECO:0000313" key="2">
    <source>
        <dbReference type="EMBL" id="CAE0297716.1"/>
    </source>
</evidence>
<gene>
    <name evidence="2" type="ORF">SELO1098_LOCUS26570</name>
</gene>
<feature type="domain" description="PH" evidence="1">
    <location>
        <begin position="1"/>
        <end position="102"/>
    </location>
</feature>
<name>A0A7S3HKT0_9STRA</name>
<proteinExistence type="predicted"/>
<accession>A0A7S3HKT0</accession>
<evidence type="ECO:0000259" key="1">
    <source>
        <dbReference type="PROSITE" id="PS50003"/>
    </source>
</evidence>
<dbReference type="PROSITE" id="PS50003">
    <property type="entry name" value="PH_DOMAIN"/>
    <property type="match status" value="1"/>
</dbReference>
<dbReference type="SUPFAM" id="SSF50729">
    <property type="entry name" value="PH domain-like"/>
    <property type="match status" value="1"/>
</dbReference>